<evidence type="ECO:0000256" key="1">
    <source>
        <dbReference type="SAM" id="MobiDB-lite"/>
    </source>
</evidence>
<organism evidence="2 3">
    <name type="scientific">Candidatus Tanganyikabacteria bacterium</name>
    <dbReference type="NCBI Taxonomy" id="2961651"/>
    <lineage>
        <taxon>Bacteria</taxon>
        <taxon>Bacillati</taxon>
        <taxon>Candidatus Sericytochromatia</taxon>
        <taxon>Candidatus Tanganyikabacteria</taxon>
    </lineage>
</organism>
<name>A0A938BIV6_9BACT</name>
<protein>
    <recommendedName>
        <fullName evidence="4">Cyanophycinase</fullName>
    </recommendedName>
</protein>
<dbReference type="Gene3D" id="3.40.50.880">
    <property type="match status" value="1"/>
</dbReference>
<accession>A0A938BIV6</accession>
<feature type="region of interest" description="Disordered" evidence="1">
    <location>
        <begin position="1"/>
        <end position="44"/>
    </location>
</feature>
<dbReference type="EMBL" id="VGJX01000303">
    <property type="protein sequence ID" value="MBM3274712.1"/>
    <property type="molecule type" value="Genomic_DNA"/>
</dbReference>
<reference evidence="2 3" key="1">
    <citation type="submission" date="2019-03" db="EMBL/GenBank/DDBJ databases">
        <title>Lake Tanganyika Metagenome-Assembled Genomes (MAGs).</title>
        <authorList>
            <person name="Tran P."/>
        </authorList>
    </citation>
    <scope>NUCLEOTIDE SEQUENCE [LARGE SCALE GENOMIC DNA]</scope>
    <source>
        <strain evidence="2">K_DeepCast_65m_m2_236</strain>
    </source>
</reference>
<proteinExistence type="predicted"/>
<dbReference type="Proteomes" id="UP000703893">
    <property type="component" value="Unassembled WGS sequence"/>
</dbReference>
<evidence type="ECO:0008006" key="4">
    <source>
        <dbReference type="Google" id="ProtNLM"/>
    </source>
</evidence>
<evidence type="ECO:0000313" key="3">
    <source>
        <dbReference type="Proteomes" id="UP000703893"/>
    </source>
</evidence>
<feature type="compositionally biased region" description="Low complexity" evidence="1">
    <location>
        <begin position="17"/>
        <end position="27"/>
    </location>
</feature>
<gene>
    <name evidence="2" type="ORF">FJZ00_06145</name>
</gene>
<sequence length="290" mass="30080">RQSAARPGPSPTPTQPPGFFFGLFGSQTASPLPNEASGPQQPITLIGPAAPPPTLSSPANFVRDAGGTQAKLLILTGNGASRDAETWRGHLLLLGAGRARVLTASEVHDQNLSRALEASTGVFLLEDAAGSLDEVLTANRRQLRDVLATYAPRLPFAAAGLGVRILGPVAYLGNPGEAARLIKPGLDLVPATAAEDLTWEPGGVERLVQAALLSSRGLGIGLGTENSVRIEHGQVVVIGKGQALFVEARNVAEFSVPPVGTVEPAQAIGLEVSVIPPDGVYDLIGRRPRF</sequence>
<evidence type="ECO:0000313" key="2">
    <source>
        <dbReference type="EMBL" id="MBM3274712.1"/>
    </source>
</evidence>
<dbReference type="InterPro" id="IPR029062">
    <property type="entry name" value="Class_I_gatase-like"/>
</dbReference>
<dbReference type="AlphaFoldDB" id="A0A938BIV6"/>
<feature type="non-terminal residue" evidence="2">
    <location>
        <position position="1"/>
    </location>
</feature>
<comment type="caution">
    <text evidence="2">The sequence shown here is derived from an EMBL/GenBank/DDBJ whole genome shotgun (WGS) entry which is preliminary data.</text>
</comment>